<feature type="transmembrane region" description="Helical" evidence="5">
    <location>
        <begin position="82"/>
        <end position="102"/>
    </location>
</feature>
<keyword evidence="5" id="KW-0813">Transport</keyword>
<feature type="transmembrane region" description="Helical" evidence="5">
    <location>
        <begin position="469"/>
        <end position="489"/>
    </location>
</feature>
<dbReference type="InterPro" id="IPR010096">
    <property type="entry name" value="NADH-Q_OxRdtase_suN/2"/>
</dbReference>
<feature type="transmembrane region" description="Helical" evidence="5">
    <location>
        <begin position="114"/>
        <end position="137"/>
    </location>
</feature>
<feature type="domain" description="NADH:quinone oxidoreductase/Mrp antiporter transmembrane" evidence="7">
    <location>
        <begin position="140"/>
        <end position="416"/>
    </location>
</feature>
<dbReference type="InterPro" id="IPR001750">
    <property type="entry name" value="ND/Mrp_TM"/>
</dbReference>
<keyword evidence="2 5" id="KW-0812">Transmembrane</keyword>
<feature type="transmembrane region" description="Helical" evidence="5">
    <location>
        <begin position="20"/>
        <end position="37"/>
    </location>
</feature>
<evidence type="ECO:0000256" key="3">
    <source>
        <dbReference type="ARBA" id="ARBA00022989"/>
    </source>
</evidence>
<comment type="subunit">
    <text evidence="5">NDH-1 is composed of 14 different subunits. Subunits NuoA, H, J, K, L, M, N constitute the membrane sector of the complex.</text>
</comment>
<comment type="catalytic activity">
    <reaction evidence="5">
        <text>a quinone + NADH + 5 H(+)(in) = a quinol + NAD(+) + 4 H(+)(out)</text>
        <dbReference type="Rhea" id="RHEA:57888"/>
        <dbReference type="ChEBI" id="CHEBI:15378"/>
        <dbReference type="ChEBI" id="CHEBI:24646"/>
        <dbReference type="ChEBI" id="CHEBI:57540"/>
        <dbReference type="ChEBI" id="CHEBI:57945"/>
        <dbReference type="ChEBI" id="CHEBI:132124"/>
    </reaction>
</comment>
<keyword evidence="3 5" id="KW-1133">Transmembrane helix</keyword>
<feature type="transmembrane region" description="Helical" evidence="5">
    <location>
        <begin position="342"/>
        <end position="360"/>
    </location>
</feature>
<dbReference type="EC" id="7.1.1.-" evidence="5"/>
<evidence type="ECO:0000256" key="6">
    <source>
        <dbReference type="RuleBase" id="RU000320"/>
    </source>
</evidence>
<dbReference type="RefSeq" id="WP_345369923.1">
    <property type="nucleotide sequence ID" value="NZ_BAABJX010000020.1"/>
</dbReference>
<reference evidence="9" key="1">
    <citation type="journal article" date="2019" name="Int. J. Syst. Evol. Microbiol.">
        <title>The Global Catalogue of Microorganisms (GCM) 10K type strain sequencing project: providing services to taxonomists for standard genome sequencing and annotation.</title>
        <authorList>
            <consortium name="The Broad Institute Genomics Platform"/>
            <consortium name="The Broad Institute Genome Sequencing Center for Infectious Disease"/>
            <person name="Wu L."/>
            <person name="Ma J."/>
        </authorList>
    </citation>
    <scope>NUCLEOTIDE SEQUENCE [LARGE SCALE GENOMIC DNA]</scope>
    <source>
        <strain evidence="9">JCM 18326</strain>
    </source>
</reference>
<proteinExistence type="inferred from homology"/>
<comment type="subcellular location">
    <subcellularLocation>
        <location evidence="5">Cell membrane</location>
        <topology evidence="5">Multi-pass membrane protein</topology>
    </subcellularLocation>
    <subcellularLocation>
        <location evidence="1">Endomembrane system</location>
        <topology evidence="1">Multi-pass membrane protein</topology>
    </subcellularLocation>
    <subcellularLocation>
        <location evidence="6">Membrane</location>
        <topology evidence="6">Multi-pass membrane protein</topology>
    </subcellularLocation>
</comment>
<keyword evidence="5" id="KW-0874">Quinone</keyword>
<keyword evidence="5" id="KW-0520">NAD</keyword>
<keyword evidence="4 5" id="KW-0472">Membrane</keyword>
<dbReference type="HAMAP" id="MF_00445">
    <property type="entry name" value="NDH1_NuoN_1"/>
    <property type="match status" value="1"/>
</dbReference>
<protein>
    <recommendedName>
        <fullName evidence="5">NADH-quinone oxidoreductase subunit N</fullName>
        <ecNumber evidence="5">7.1.1.-</ecNumber>
    </recommendedName>
    <alternativeName>
        <fullName evidence="5">NADH dehydrogenase I subunit N</fullName>
    </alternativeName>
    <alternativeName>
        <fullName evidence="5">NDH-1 subunit N</fullName>
    </alternativeName>
</protein>
<feature type="transmembrane region" description="Helical" evidence="5">
    <location>
        <begin position="143"/>
        <end position="165"/>
    </location>
</feature>
<dbReference type="Pfam" id="PF00361">
    <property type="entry name" value="Proton_antipo_M"/>
    <property type="match status" value="1"/>
</dbReference>
<dbReference type="Proteomes" id="UP001500298">
    <property type="component" value="Unassembled WGS sequence"/>
</dbReference>
<accession>A0ABP9D5C4</accession>
<feature type="transmembrane region" description="Helical" evidence="5">
    <location>
        <begin position="44"/>
        <end position="62"/>
    </location>
</feature>
<sequence>MLKEQLTVITESVGVLLPEISLLAMLLLLVVADLVIVKNKLAVLSFLFVVGLIGSGLVLYNMPMEEGQHLFLKALYVDGTMHFYKFLLLLSGVILLGFRWLGNDKIAQAPSERGLALSGDGEFFVLVTAVLLGGHFLLMSNNLLMLFLSIELISLPSYLLVLFRFNKQAAEAGTKYLLYGAVASGITIYGISWLYGLSGGNIHFEGLAAGMMEADGMYYMGLFFLLGGILFKLSAVPFHIWAPDVYQGGPTSVVAFVSVVPKVVTLAVLARMLEMSRLLTYEGVQETILGIALLSILWGTLSAVWQKSSKRMMAYSTIAHIGFMLIVTTINGDLAWQALRFYMAIYMLGSFAAFFFIDLVEEARGTDHFKSFEGVGRNITYIGALMVMVMVSLTGLPPTAGFTAKFFVFSSLWQDYQVDSSPLKVALLLVGLLSTAIALYFYIKIPYHMYFRKGEVEATTIQWSLGRKLFFALLSLPLLLIFFIPSLLVF</sequence>
<evidence type="ECO:0000313" key="8">
    <source>
        <dbReference type="EMBL" id="GAA4828002.1"/>
    </source>
</evidence>
<evidence type="ECO:0000256" key="1">
    <source>
        <dbReference type="ARBA" id="ARBA00004127"/>
    </source>
</evidence>
<dbReference type="PANTHER" id="PTHR22773">
    <property type="entry name" value="NADH DEHYDROGENASE"/>
    <property type="match status" value="1"/>
</dbReference>
<feature type="transmembrane region" description="Helical" evidence="5">
    <location>
        <begin position="312"/>
        <end position="330"/>
    </location>
</feature>
<evidence type="ECO:0000313" key="9">
    <source>
        <dbReference type="Proteomes" id="UP001500298"/>
    </source>
</evidence>
<organism evidence="8 9">
    <name type="scientific">Algivirga pacifica</name>
    <dbReference type="NCBI Taxonomy" id="1162670"/>
    <lineage>
        <taxon>Bacteria</taxon>
        <taxon>Pseudomonadati</taxon>
        <taxon>Bacteroidota</taxon>
        <taxon>Cytophagia</taxon>
        <taxon>Cytophagales</taxon>
        <taxon>Flammeovirgaceae</taxon>
        <taxon>Algivirga</taxon>
    </lineage>
</organism>
<feature type="transmembrane region" description="Helical" evidence="5">
    <location>
        <begin position="381"/>
        <end position="403"/>
    </location>
</feature>
<feature type="transmembrane region" description="Helical" evidence="5">
    <location>
        <begin position="288"/>
        <end position="305"/>
    </location>
</feature>
<evidence type="ECO:0000256" key="2">
    <source>
        <dbReference type="ARBA" id="ARBA00022692"/>
    </source>
</evidence>
<evidence type="ECO:0000256" key="5">
    <source>
        <dbReference type="HAMAP-Rule" id="MF_00445"/>
    </source>
</evidence>
<feature type="transmembrane region" description="Helical" evidence="5">
    <location>
        <begin position="217"/>
        <end position="241"/>
    </location>
</feature>
<dbReference type="EMBL" id="BAABJX010000020">
    <property type="protein sequence ID" value="GAA4828002.1"/>
    <property type="molecule type" value="Genomic_DNA"/>
</dbReference>
<feature type="transmembrane region" description="Helical" evidence="5">
    <location>
        <begin position="177"/>
        <end position="197"/>
    </location>
</feature>
<feature type="transmembrane region" description="Helical" evidence="5">
    <location>
        <begin position="253"/>
        <end position="273"/>
    </location>
</feature>
<gene>
    <name evidence="5" type="primary">nuoN</name>
    <name evidence="8" type="ORF">GCM10023331_11150</name>
</gene>
<comment type="similarity">
    <text evidence="5">Belongs to the complex I subunit 2 family.</text>
</comment>
<evidence type="ECO:0000259" key="7">
    <source>
        <dbReference type="Pfam" id="PF00361"/>
    </source>
</evidence>
<feature type="transmembrane region" description="Helical" evidence="5">
    <location>
        <begin position="423"/>
        <end position="443"/>
    </location>
</feature>
<comment type="function">
    <text evidence="5">NDH-1 shuttles electrons from NADH, via FMN and iron-sulfur (Fe-S) centers, to quinones in the respiratory chain. The immediate electron acceptor for the enzyme in this species is believed to be a menaquinone. Couples the redox reaction to proton translocation (for every two electrons transferred, four hydrogen ions are translocated across the cytoplasmic membrane), and thus conserves the redox energy in a proton gradient.</text>
</comment>
<name>A0ABP9D5C4_9BACT</name>
<keyword evidence="5" id="KW-1278">Translocase</keyword>
<comment type="caution">
    <text evidence="8">The sequence shown here is derived from an EMBL/GenBank/DDBJ whole genome shotgun (WGS) entry which is preliminary data.</text>
</comment>
<evidence type="ECO:0000256" key="4">
    <source>
        <dbReference type="ARBA" id="ARBA00023136"/>
    </source>
</evidence>
<keyword evidence="5" id="KW-1003">Cell membrane</keyword>
<keyword evidence="9" id="KW-1185">Reference proteome</keyword>